<sequence>MISHDPQTIVVIGNGMVGHRFVEKMIELDVARQYRIVTFCEEPRAAYDRVGLTSFFAHRDAEKLMIARMDWYQENGVELHIGDRANRIDRESQTVYSDRGAAIKYDKIVLATGSYPFVPNIPGVKHRGVFVYRTIEDLEQIIAYGQNCKRCAVIGGGLLGLEAAKAAYDLNMETYVIEFSSRLMPRQLDDAGSDVLIEKIEALGLSVLCNKGTKEILGDGKVEKMVFTDDSTLDVDMIIVSAGIRPRDELGKQCELELGARGGVAVNDSLQTSDPNIYAIGEVASHAGMVYGLVAPGYEMAETAAANFCGEQRLFQGADMSTKLKLMGCDVASFGQYELPADVAKPLVWNDPFQGTYKKLLFTPDGKRLLGGMLVGDASDYGTLLILSKSDAPLPCDPATLIGAGGDGDKAAIGGVDSMPDSAQICSCNNVTKGRICEAIRDEGVDTVGGLKMCTKAGTGCGGCMPLVNDLLAAELKALGKSANTDLCEHFSHTRQELYEIVQLKQIKTFNDLIASHGRGHGCEICKPAVASILASLWNDQILEPQHQTLQDSNDRFLANIQRGGSYSVVPRVPGGEITPEKLIVLGEVAKKYNLYTKITGGQRVDLFGAQAYELPDIWEELVDAGFESGHAYGKSVRTVKSCVGSTWCRYGVGDSVGFAIRIEERYRGLRSPHKLKFAVSGCVRECAEAQCKDVGLIATENGYNLYVCGNGGAKPRHADLLIADIDEETAIKYIDRFLIYYIKTADKLTRTATWLEKLDGGLDHLREVVIDDKLGVAEELEQQMQYLVDTYKCEWKEVVNDPEKRKWFRQFANSEDHQLDIELIHQRDQMRPADWPKENVALVELKGLNGETIDMNGQAKTLSWVKVGSVADFPLDGGSAIKYGETQIAVFNFVSQGKWYACQNMCPHKNAFVMSRGMIGTAGDTPKVACPLHKKTFSLESGECISGEDYAVKTFPVKIENDEVYLELPPEAVLDAELATDKHCIRGCDAMNALQLAET</sequence>
<dbReference type="RefSeq" id="WP_105354617.1">
    <property type="nucleotide sequence ID" value="NZ_PUIB01000013.1"/>
</dbReference>
<dbReference type="InterPro" id="IPR041575">
    <property type="entry name" value="Rubredoxin_C"/>
</dbReference>
<dbReference type="InterPro" id="IPR007419">
    <property type="entry name" value="BFD-like_2Fe2S-bd_dom"/>
</dbReference>
<keyword evidence="9" id="KW-0001">2Fe-2S</keyword>
<keyword evidence="7" id="KW-0349">Heme</keyword>
<dbReference type="FunFam" id="3.50.50.60:FF:000033">
    <property type="entry name" value="Nitrite reductase [NAD(P)H], large subunit"/>
    <property type="match status" value="1"/>
</dbReference>
<dbReference type="GO" id="GO:0046872">
    <property type="term" value="F:metal ion binding"/>
    <property type="evidence" value="ECO:0007669"/>
    <property type="project" value="UniProtKB-KW"/>
</dbReference>
<dbReference type="PROSITE" id="PS00365">
    <property type="entry name" value="NIR_SIR"/>
    <property type="match status" value="1"/>
</dbReference>
<evidence type="ECO:0000256" key="17">
    <source>
        <dbReference type="ARBA" id="ARBA00064211"/>
    </source>
</evidence>
<keyword evidence="6" id="KW-0004">4Fe-4S</keyword>
<dbReference type="CDD" id="cd19943">
    <property type="entry name" value="NirB_Fer2_BFD-like_1"/>
    <property type="match status" value="1"/>
</dbReference>
<dbReference type="Pfam" id="PF18267">
    <property type="entry name" value="Rubredoxin_C"/>
    <property type="match status" value="1"/>
</dbReference>
<dbReference type="Proteomes" id="UP000239388">
    <property type="component" value="Unassembled WGS sequence"/>
</dbReference>
<dbReference type="InterPro" id="IPR036188">
    <property type="entry name" value="FAD/NAD-bd_sf"/>
</dbReference>
<dbReference type="InterPro" id="IPR005117">
    <property type="entry name" value="NiRdtase/SiRdtase_haem-b_fer"/>
</dbReference>
<dbReference type="SUPFAM" id="SSF56014">
    <property type="entry name" value="Nitrite and sulphite reductase 4Fe-4S domain-like"/>
    <property type="match status" value="1"/>
</dbReference>
<comment type="subunit">
    <text evidence="17">Homodimer which associates with NirD.</text>
</comment>
<keyword evidence="13" id="KW-0408">Iron</keyword>
<evidence type="ECO:0000313" key="20">
    <source>
        <dbReference type="Proteomes" id="UP000239388"/>
    </source>
</evidence>
<dbReference type="Pfam" id="PF01077">
    <property type="entry name" value="NIR_SIR"/>
    <property type="match status" value="1"/>
</dbReference>
<comment type="cofactor">
    <cofactor evidence="2">
        <name>[4Fe-4S] cluster</name>
        <dbReference type="ChEBI" id="CHEBI:49883"/>
    </cofactor>
</comment>
<dbReference type="Pfam" id="PF03460">
    <property type="entry name" value="NIR_SIR_ferr"/>
    <property type="match status" value="1"/>
</dbReference>
<dbReference type="SUPFAM" id="SSF55124">
    <property type="entry name" value="Nitrite/Sulfite reductase N-terminal domain-like"/>
    <property type="match status" value="1"/>
</dbReference>
<dbReference type="InterPro" id="IPR016156">
    <property type="entry name" value="FAD/NAD-linked_Rdtase_dimer_sf"/>
</dbReference>
<evidence type="ECO:0000256" key="16">
    <source>
        <dbReference type="ARBA" id="ARBA00034078"/>
    </source>
</evidence>
<dbReference type="SUPFAM" id="SSF51905">
    <property type="entry name" value="FAD/NAD(P)-binding domain"/>
    <property type="match status" value="2"/>
</dbReference>
<dbReference type="Gene3D" id="1.10.10.1100">
    <property type="entry name" value="BFD-like [2Fe-2S]-binding domain"/>
    <property type="match status" value="1"/>
</dbReference>
<dbReference type="InterPro" id="IPR052034">
    <property type="entry name" value="NasD-like"/>
</dbReference>
<reference evidence="19 20" key="1">
    <citation type="submission" date="2018-02" db="EMBL/GenBank/DDBJ databases">
        <title>Comparative genomes isolates from brazilian mangrove.</title>
        <authorList>
            <person name="Araujo J.E."/>
            <person name="Taketani R.G."/>
            <person name="Silva M.C.P."/>
            <person name="Loureco M.V."/>
            <person name="Andreote F.D."/>
        </authorList>
    </citation>
    <scope>NUCLEOTIDE SEQUENCE [LARGE SCALE GENOMIC DNA]</scope>
    <source>
        <strain evidence="19 20">NAP PRIS-MGV</strain>
    </source>
</reference>
<dbReference type="InterPro" id="IPR017941">
    <property type="entry name" value="Rieske_2Fe-2S"/>
</dbReference>
<keyword evidence="14" id="KW-0411">Iron-sulfur</keyword>
<dbReference type="InterPro" id="IPR012748">
    <property type="entry name" value="Rieske-like_NirD"/>
</dbReference>
<dbReference type="PROSITE" id="PS51296">
    <property type="entry name" value="RIESKE"/>
    <property type="match status" value="1"/>
</dbReference>
<comment type="caution">
    <text evidence="19">The sequence shown here is derived from an EMBL/GenBank/DDBJ whole genome shotgun (WGS) entry which is preliminary data.</text>
</comment>
<dbReference type="NCBIfam" id="NF011565">
    <property type="entry name" value="PRK14989.1"/>
    <property type="match status" value="1"/>
</dbReference>
<evidence type="ECO:0000256" key="7">
    <source>
        <dbReference type="ARBA" id="ARBA00022617"/>
    </source>
</evidence>
<evidence type="ECO:0000256" key="6">
    <source>
        <dbReference type="ARBA" id="ARBA00022485"/>
    </source>
</evidence>
<dbReference type="SUPFAM" id="SSF50022">
    <property type="entry name" value="ISP domain"/>
    <property type="match status" value="1"/>
</dbReference>
<comment type="cofactor">
    <cofactor evidence="3">
        <name>FAD</name>
        <dbReference type="ChEBI" id="CHEBI:57692"/>
    </cofactor>
</comment>
<keyword evidence="15" id="KW-0534">Nitrate assimilation</keyword>
<evidence type="ECO:0000256" key="3">
    <source>
        <dbReference type="ARBA" id="ARBA00001974"/>
    </source>
</evidence>
<feature type="domain" description="Rieske" evidence="18">
    <location>
        <begin position="866"/>
        <end position="967"/>
    </location>
</feature>
<keyword evidence="11" id="KW-0274">FAD</keyword>
<dbReference type="PRINTS" id="PR00368">
    <property type="entry name" value="FADPNR"/>
</dbReference>
<dbReference type="Pfam" id="PF07992">
    <property type="entry name" value="Pyr_redox_2"/>
    <property type="match status" value="1"/>
</dbReference>
<dbReference type="InterPro" id="IPR012744">
    <property type="entry name" value="Nitri_red_NirB"/>
</dbReference>
<evidence type="ECO:0000256" key="9">
    <source>
        <dbReference type="ARBA" id="ARBA00022714"/>
    </source>
</evidence>
<dbReference type="PANTHER" id="PTHR43809">
    <property type="entry name" value="NITRITE REDUCTASE (NADH) LARGE SUBUNIT"/>
    <property type="match status" value="1"/>
</dbReference>
<dbReference type="PANTHER" id="PTHR43809:SF1">
    <property type="entry name" value="NITRITE REDUCTASE (NADH) LARGE SUBUNIT"/>
    <property type="match status" value="1"/>
</dbReference>
<dbReference type="Pfam" id="PF04324">
    <property type="entry name" value="Fer2_BFD"/>
    <property type="match status" value="1"/>
</dbReference>
<dbReference type="GO" id="GO:0015980">
    <property type="term" value="P:energy derivation by oxidation of organic compounds"/>
    <property type="evidence" value="ECO:0007669"/>
    <property type="project" value="UniProtKB-ARBA"/>
</dbReference>
<dbReference type="InterPro" id="IPR036136">
    <property type="entry name" value="Nit/Sulf_reduc_fer-like_dom_sf"/>
</dbReference>
<dbReference type="NCBIfam" id="TIGR02374">
    <property type="entry name" value="nitri_red_nirB"/>
    <property type="match status" value="1"/>
</dbReference>
<evidence type="ECO:0000256" key="8">
    <source>
        <dbReference type="ARBA" id="ARBA00022630"/>
    </source>
</evidence>
<dbReference type="Gene3D" id="3.50.50.60">
    <property type="entry name" value="FAD/NAD(P)-binding domain"/>
    <property type="match status" value="2"/>
</dbReference>
<dbReference type="InterPro" id="IPR036922">
    <property type="entry name" value="Rieske_2Fe-2S_sf"/>
</dbReference>
<dbReference type="AlphaFoldDB" id="A0A2S8FWH4"/>
<organism evidence="19 20">
    <name type="scientific">Blastopirellula marina</name>
    <dbReference type="NCBI Taxonomy" id="124"/>
    <lineage>
        <taxon>Bacteria</taxon>
        <taxon>Pseudomonadati</taxon>
        <taxon>Planctomycetota</taxon>
        <taxon>Planctomycetia</taxon>
        <taxon>Pirellulales</taxon>
        <taxon>Pirellulaceae</taxon>
        <taxon>Blastopirellula</taxon>
    </lineage>
</organism>
<protein>
    <submittedName>
        <fullName evidence="19">Nitrite reductase (NAD(P)H) small subunit</fullName>
    </submittedName>
</protein>
<evidence type="ECO:0000256" key="13">
    <source>
        <dbReference type="ARBA" id="ARBA00023004"/>
    </source>
</evidence>
<dbReference type="InterPro" id="IPR041854">
    <property type="entry name" value="BFD-like_2Fe2S-bd_dom_sf"/>
</dbReference>
<gene>
    <name evidence="19" type="primary">nirD</name>
    <name evidence="19" type="ORF">C5Y98_12600</name>
</gene>
<comment type="cofactor">
    <cofactor evidence="1">
        <name>siroheme</name>
        <dbReference type="ChEBI" id="CHEBI:60052"/>
    </cofactor>
</comment>
<evidence type="ECO:0000256" key="5">
    <source>
        <dbReference type="ARBA" id="ARBA00010429"/>
    </source>
</evidence>
<dbReference type="FunFam" id="1.10.10.1100:FF:000002">
    <property type="entry name" value="Nitrite reductase large subunit"/>
    <property type="match status" value="1"/>
</dbReference>
<dbReference type="Gene3D" id="3.30.413.10">
    <property type="entry name" value="Sulfite Reductase Hemoprotein, domain 1"/>
    <property type="match status" value="1"/>
</dbReference>
<dbReference type="InterPro" id="IPR045854">
    <property type="entry name" value="NO2/SO3_Rdtase_4Fe4S_sf"/>
</dbReference>
<dbReference type="EMBL" id="PUIB01000013">
    <property type="protein sequence ID" value="PQO36531.1"/>
    <property type="molecule type" value="Genomic_DNA"/>
</dbReference>
<keyword evidence="8" id="KW-0285">Flavoprotein</keyword>
<dbReference type="InterPro" id="IPR006067">
    <property type="entry name" value="NO2/SO3_Rdtase_4Fe4S_dom"/>
</dbReference>
<dbReference type="GO" id="GO:0042128">
    <property type="term" value="P:nitrate assimilation"/>
    <property type="evidence" value="ECO:0007669"/>
    <property type="project" value="UniProtKB-UniPathway"/>
</dbReference>
<dbReference type="PROSITE" id="PS51300">
    <property type="entry name" value="NIRD"/>
    <property type="match status" value="1"/>
</dbReference>
<dbReference type="FunFam" id="3.30.413.10:FF:000007">
    <property type="entry name" value="Nitrite reductase [NAD(P)H] large subunit"/>
    <property type="match status" value="1"/>
</dbReference>
<evidence type="ECO:0000259" key="18">
    <source>
        <dbReference type="PROSITE" id="PS51296"/>
    </source>
</evidence>
<dbReference type="OrthoDB" id="9792592at2"/>
<dbReference type="CDD" id="cd19944">
    <property type="entry name" value="NirB_Fer2_BFD-like_2"/>
    <property type="match status" value="1"/>
</dbReference>
<dbReference type="PRINTS" id="PR00411">
    <property type="entry name" value="PNDRDTASEI"/>
</dbReference>
<comment type="pathway">
    <text evidence="4">Nitrogen metabolism; nitrate reduction (assimilation).</text>
</comment>
<dbReference type="GO" id="GO:0020037">
    <property type="term" value="F:heme binding"/>
    <property type="evidence" value="ECO:0007669"/>
    <property type="project" value="InterPro"/>
</dbReference>
<keyword evidence="12" id="KW-0560">Oxidoreductase</keyword>
<dbReference type="NCBIfam" id="TIGR02378">
    <property type="entry name" value="nirD_assim_sml"/>
    <property type="match status" value="1"/>
</dbReference>
<evidence type="ECO:0000256" key="2">
    <source>
        <dbReference type="ARBA" id="ARBA00001966"/>
    </source>
</evidence>
<dbReference type="GO" id="GO:0050661">
    <property type="term" value="F:NADP binding"/>
    <property type="evidence" value="ECO:0007669"/>
    <property type="project" value="InterPro"/>
</dbReference>
<keyword evidence="10" id="KW-0479">Metal-binding</keyword>
<dbReference type="PRINTS" id="PR00397">
    <property type="entry name" value="SIROHAEM"/>
</dbReference>
<evidence type="ECO:0000256" key="4">
    <source>
        <dbReference type="ARBA" id="ARBA00005096"/>
    </source>
</evidence>
<evidence type="ECO:0000313" key="19">
    <source>
        <dbReference type="EMBL" id="PQO36531.1"/>
    </source>
</evidence>
<dbReference type="GO" id="GO:0008942">
    <property type="term" value="F:nitrite reductase [NAD(P)H] activity"/>
    <property type="evidence" value="ECO:0007669"/>
    <property type="project" value="InterPro"/>
</dbReference>
<dbReference type="GO" id="GO:0050660">
    <property type="term" value="F:flavin adenine dinucleotide binding"/>
    <property type="evidence" value="ECO:0007669"/>
    <property type="project" value="InterPro"/>
</dbReference>
<dbReference type="Gene3D" id="3.30.390.30">
    <property type="match status" value="1"/>
</dbReference>
<evidence type="ECO:0000256" key="1">
    <source>
        <dbReference type="ARBA" id="ARBA00001929"/>
    </source>
</evidence>
<proteinExistence type="inferred from homology"/>
<evidence type="ECO:0000256" key="10">
    <source>
        <dbReference type="ARBA" id="ARBA00022723"/>
    </source>
</evidence>
<dbReference type="UniPathway" id="UPA00653"/>
<comment type="similarity">
    <text evidence="5">Belongs to the nitrite and sulfite reductase 4Fe-4S domain family.</text>
</comment>
<dbReference type="InterPro" id="IPR023753">
    <property type="entry name" value="FAD/NAD-binding_dom"/>
</dbReference>
<dbReference type="GO" id="GO:0051537">
    <property type="term" value="F:2 iron, 2 sulfur cluster binding"/>
    <property type="evidence" value="ECO:0007669"/>
    <property type="project" value="UniProtKB-KW"/>
</dbReference>
<dbReference type="GO" id="GO:0051539">
    <property type="term" value="F:4 iron, 4 sulfur cluster binding"/>
    <property type="evidence" value="ECO:0007669"/>
    <property type="project" value="UniProtKB-KW"/>
</dbReference>
<dbReference type="Pfam" id="PF13806">
    <property type="entry name" value="Rieske_2"/>
    <property type="match status" value="1"/>
</dbReference>
<dbReference type="CDD" id="cd03529">
    <property type="entry name" value="Rieske_NirD"/>
    <property type="match status" value="1"/>
</dbReference>
<comment type="cofactor">
    <cofactor evidence="16">
        <name>[2Fe-2S] cluster</name>
        <dbReference type="ChEBI" id="CHEBI:190135"/>
    </cofactor>
</comment>
<dbReference type="Gene3D" id="2.102.10.10">
    <property type="entry name" value="Rieske [2Fe-2S] iron-sulphur domain"/>
    <property type="match status" value="1"/>
</dbReference>
<name>A0A2S8FWH4_9BACT</name>
<dbReference type="InterPro" id="IPR006066">
    <property type="entry name" value="NO2/SO3_Rdtase_FeS/sirohaem_BS"/>
</dbReference>
<evidence type="ECO:0000256" key="11">
    <source>
        <dbReference type="ARBA" id="ARBA00022827"/>
    </source>
</evidence>
<evidence type="ECO:0000256" key="14">
    <source>
        <dbReference type="ARBA" id="ARBA00023014"/>
    </source>
</evidence>
<accession>A0A2S8FWH4</accession>
<evidence type="ECO:0000256" key="12">
    <source>
        <dbReference type="ARBA" id="ARBA00023002"/>
    </source>
</evidence>
<evidence type="ECO:0000256" key="15">
    <source>
        <dbReference type="ARBA" id="ARBA00023063"/>
    </source>
</evidence>